<evidence type="ECO:0000256" key="12">
    <source>
        <dbReference type="SAM" id="MobiDB-lite"/>
    </source>
</evidence>
<proteinExistence type="inferred from homology"/>
<dbReference type="Proteomes" id="UP000018467">
    <property type="component" value="Unassembled WGS sequence"/>
</dbReference>
<feature type="compositionally biased region" description="Basic and acidic residues" evidence="12">
    <location>
        <begin position="456"/>
        <end position="468"/>
    </location>
</feature>
<dbReference type="AlphaFoldDB" id="A0A3B1J761"/>
<evidence type="ECO:0000256" key="9">
    <source>
        <dbReference type="ARBA" id="ARBA00023163"/>
    </source>
</evidence>
<comment type="similarity">
    <text evidence="2">Belongs to the krueppel C2H2-type zinc-finger protein family.</text>
</comment>
<dbReference type="FunFam" id="3.30.160.60:FF:000130">
    <property type="entry name" value="Spalt-like transcription factor 4"/>
    <property type="match status" value="1"/>
</dbReference>
<dbReference type="SUPFAM" id="SSF57667">
    <property type="entry name" value="beta-beta-alpha zinc fingers"/>
    <property type="match status" value="3"/>
</dbReference>
<keyword evidence="9" id="KW-0804">Transcription</keyword>
<sequence>MENMLNSVALQKQIASIMDVLAKAAVAEISKVVDDGVVLLRLEICERENEIDTLKRNLQIVSNELRATRRALVRECVSGRARQLEGVQEQEKRRTETESRRENLNRRQKEAPTSIPRVKVKIERIEDDEDVQIVQDASSQNTRTGLPVQSGSAENEELAQVWSSEENAEMHSPEFFHSTYDPAHHRSDPAAAVDRSYEPLEDRMETTRCQNGEDLARHSEPSTDNLHVATDDLLRAQNTHNALIHPHPEGQSNFSPLGGVPARGRPVNRVMDVEKRRIPCMFCGKTFDRLSHVERHQRIHTGEKPFSCGLCGRGFTQKSSLKSHLKTHRIAGLPGEDGHFSNEWHMAPHCEEQIAAHAFINSQETHTEDQNPHLSSCLPQENTHFINIEGECSDHPPVDHQSALTDPNSSPPDRKTQSYIDLCELEDHDEDDNDNDDEDDDEEDDYDDDVVCLQEEGTKDEKKAETKDQVLSNFKPEKPRQLNSGSETVKGEEDRVALNANSVNAVSTGKDMESDCSSRAEYSVPQNKYQLEATSTIVHSWGSPVTINTKGFDSNHSNQSNCVAVKDEEDNNISAVMDQEEANPEICYAMHSEEPTVAPPINHISTSAPLRTTEAIMLPNLPPDPIPQTPKVANGMPRRRERRFICVQCGKTFDRMSHLDRHQRIHTGERPYSCSLCGRSFTQKSSLKGHLRTHLQERGFQCSTCGMSFPTRAGRYRHCCPQIQATGYLR</sequence>
<dbReference type="GO" id="GO:0010468">
    <property type="term" value="P:regulation of gene expression"/>
    <property type="evidence" value="ECO:0007669"/>
    <property type="project" value="TreeGrafter"/>
</dbReference>
<keyword evidence="7" id="KW-0805">Transcription regulation</keyword>
<keyword evidence="15" id="KW-1185">Reference proteome</keyword>
<reference evidence="14" key="4">
    <citation type="submission" date="2025-09" db="UniProtKB">
        <authorList>
            <consortium name="Ensembl"/>
        </authorList>
    </citation>
    <scope>IDENTIFICATION</scope>
</reference>
<reference evidence="15" key="2">
    <citation type="journal article" date="2014" name="Nat. Commun.">
        <title>The cavefish genome reveals candidate genes for eye loss.</title>
        <authorList>
            <person name="McGaugh S.E."/>
            <person name="Gross J.B."/>
            <person name="Aken B."/>
            <person name="Blin M."/>
            <person name="Borowsky R."/>
            <person name="Chalopin D."/>
            <person name="Hinaux H."/>
            <person name="Jeffery W.R."/>
            <person name="Keene A."/>
            <person name="Ma L."/>
            <person name="Minx P."/>
            <person name="Murphy D."/>
            <person name="O'Quin K.E."/>
            <person name="Retaux S."/>
            <person name="Rohner N."/>
            <person name="Searle S.M."/>
            <person name="Stahl B.A."/>
            <person name="Tabin C."/>
            <person name="Volff J.N."/>
            <person name="Yoshizawa M."/>
            <person name="Warren W.C."/>
        </authorList>
    </citation>
    <scope>NUCLEOTIDE SEQUENCE [LARGE SCALE GENOMIC DNA]</scope>
    <source>
        <strain evidence="15">female</strain>
    </source>
</reference>
<evidence type="ECO:0000256" key="10">
    <source>
        <dbReference type="ARBA" id="ARBA00023242"/>
    </source>
</evidence>
<evidence type="ECO:0000256" key="7">
    <source>
        <dbReference type="ARBA" id="ARBA00023015"/>
    </source>
</evidence>
<dbReference type="PANTHER" id="PTHR16515:SF66">
    <property type="entry name" value="C2H2-TYPE DOMAIN-CONTAINING PROTEIN"/>
    <property type="match status" value="1"/>
</dbReference>
<feature type="domain" description="C2H2-type" evidence="13">
    <location>
        <begin position="278"/>
        <end position="305"/>
    </location>
</feature>
<reference evidence="15" key="1">
    <citation type="submission" date="2013-03" db="EMBL/GenBank/DDBJ databases">
        <authorList>
            <person name="Jeffery W."/>
            <person name="Warren W."/>
            <person name="Wilson R.K."/>
        </authorList>
    </citation>
    <scope>NUCLEOTIDE SEQUENCE</scope>
    <source>
        <strain evidence="15">female</strain>
    </source>
</reference>
<dbReference type="GO" id="GO:0042802">
    <property type="term" value="F:identical protein binding"/>
    <property type="evidence" value="ECO:0007669"/>
    <property type="project" value="UniProtKB-ARBA"/>
</dbReference>
<keyword evidence="10" id="KW-0539">Nucleus</keyword>
<keyword evidence="5 11" id="KW-0863">Zinc-finger</keyword>
<feature type="domain" description="C2H2-type" evidence="13">
    <location>
        <begin position="644"/>
        <end position="671"/>
    </location>
</feature>
<feature type="region of interest" description="Disordered" evidence="12">
    <location>
        <begin position="389"/>
        <end position="493"/>
    </location>
</feature>
<keyword evidence="3" id="KW-0479">Metal-binding</keyword>
<dbReference type="InterPro" id="IPR013087">
    <property type="entry name" value="Znf_C2H2_type"/>
</dbReference>
<evidence type="ECO:0000256" key="11">
    <source>
        <dbReference type="PROSITE-ProRule" id="PRU00042"/>
    </source>
</evidence>
<keyword evidence="4" id="KW-0677">Repeat</keyword>
<evidence type="ECO:0000256" key="1">
    <source>
        <dbReference type="ARBA" id="ARBA00004123"/>
    </source>
</evidence>
<evidence type="ECO:0000256" key="6">
    <source>
        <dbReference type="ARBA" id="ARBA00022833"/>
    </source>
</evidence>
<evidence type="ECO:0000256" key="2">
    <source>
        <dbReference type="ARBA" id="ARBA00006991"/>
    </source>
</evidence>
<protein>
    <submittedName>
        <fullName evidence="14">Sal-like protein 1</fullName>
    </submittedName>
</protein>
<feature type="region of interest" description="Disordered" evidence="12">
    <location>
        <begin position="84"/>
        <end position="115"/>
    </location>
</feature>
<organism evidence="14 15">
    <name type="scientific">Astyanax mexicanus</name>
    <name type="common">Blind cave fish</name>
    <name type="synonym">Astyanax fasciatus mexicanus</name>
    <dbReference type="NCBI Taxonomy" id="7994"/>
    <lineage>
        <taxon>Eukaryota</taxon>
        <taxon>Metazoa</taxon>
        <taxon>Chordata</taxon>
        <taxon>Craniata</taxon>
        <taxon>Vertebrata</taxon>
        <taxon>Euteleostomi</taxon>
        <taxon>Actinopterygii</taxon>
        <taxon>Neopterygii</taxon>
        <taxon>Teleostei</taxon>
        <taxon>Ostariophysi</taxon>
        <taxon>Characiformes</taxon>
        <taxon>Characoidei</taxon>
        <taxon>Acestrorhamphidae</taxon>
        <taxon>Acestrorhamphinae</taxon>
        <taxon>Astyanax</taxon>
    </lineage>
</organism>
<evidence type="ECO:0000313" key="14">
    <source>
        <dbReference type="Ensembl" id="ENSAMXP00000038122.1"/>
    </source>
</evidence>
<feature type="compositionally biased region" description="Basic and acidic residues" evidence="12">
    <location>
        <begin position="89"/>
        <end position="110"/>
    </location>
</feature>
<dbReference type="Bgee" id="ENSAMXG00000030697">
    <property type="expression patterns" value="Expressed in camera-type eye and 14 other cell types or tissues"/>
</dbReference>
<evidence type="ECO:0000313" key="15">
    <source>
        <dbReference type="Proteomes" id="UP000018467"/>
    </source>
</evidence>
<dbReference type="PANTHER" id="PTHR16515">
    <property type="entry name" value="PR DOMAIN ZINC FINGER PROTEIN"/>
    <property type="match status" value="1"/>
</dbReference>
<evidence type="ECO:0000256" key="4">
    <source>
        <dbReference type="ARBA" id="ARBA00022737"/>
    </source>
</evidence>
<dbReference type="InterPro" id="IPR036236">
    <property type="entry name" value="Znf_C2H2_sf"/>
</dbReference>
<dbReference type="FunFam" id="3.30.160.60:FF:000508">
    <property type="entry name" value="Myeloid zinc finger 1"/>
    <property type="match status" value="1"/>
</dbReference>
<dbReference type="SMART" id="SM00355">
    <property type="entry name" value="ZnF_C2H2"/>
    <property type="match status" value="5"/>
</dbReference>
<feature type="domain" description="C2H2-type" evidence="13">
    <location>
        <begin position="306"/>
        <end position="328"/>
    </location>
</feature>
<name>A0A3B1J761_ASTMX</name>
<reference evidence="14" key="3">
    <citation type="submission" date="2025-08" db="UniProtKB">
        <authorList>
            <consortium name="Ensembl"/>
        </authorList>
    </citation>
    <scope>IDENTIFICATION</scope>
</reference>
<accession>A0A3B1J761</accession>
<comment type="subcellular location">
    <subcellularLocation>
        <location evidence="1">Nucleus</location>
    </subcellularLocation>
</comment>
<dbReference type="FunFam" id="3.30.160.60:FF:001498">
    <property type="entry name" value="Zinc finger protein 404"/>
    <property type="match status" value="2"/>
</dbReference>
<feature type="compositionally biased region" description="Acidic residues" evidence="12">
    <location>
        <begin position="423"/>
        <end position="450"/>
    </location>
</feature>
<evidence type="ECO:0000256" key="5">
    <source>
        <dbReference type="ARBA" id="ARBA00022771"/>
    </source>
</evidence>
<dbReference type="InterPro" id="IPR050331">
    <property type="entry name" value="Zinc_finger"/>
</dbReference>
<dbReference type="Pfam" id="PF00096">
    <property type="entry name" value="zf-C2H2"/>
    <property type="match status" value="4"/>
</dbReference>
<dbReference type="GO" id="GO:0008270">
    <property type="term" value="F:zinc ion binding"/>
    <property type="evidence" value="ECO:0007669"/>
    <property type="project" value="UniProtKB-KW"/>
</dbReference>
<dbReference type="PROSITE" id="PS50157">
    <property type="entry name" value="ZINC_FINGER_C2H2_2"/>
    <property type="match status" value="4"/>
</dbReference>
<dbReference type="InParanoid" id="A0A3B1J761"/>
<dbReference type="Ensembl" id="ENSAMXT00000044735.1">
    <property type="protein sequence ID" value="ENSAMXP00000038122.1"/>
    <property type="gene ID" value="ENSAMXG00000030697.1"/>
</dbReference>
<keyword evidence="6" id="KW-0862">Zinc</keyword>
<dbReference type="GeneTree" id="ENSGT01150000286953"/>
<dbReference type="GO" id="GO:0003677">
    <property type="term" value="F:DNA binding"/>
    <property type="evidence" value="ECO:0007669"/>
    <property type="project" value="UniProtKB-KW"/>
</dbReference>
<dbReference type="Gene3D" id="3.30.160.60">
    <property type="entry name" value="Classic Zinc Finger"/>
    <property type="match status" value="4"/>
</dbReference>
<evidence type="ECO:0000259" key="13">
    <source>
        <dbReference type="PROSITE" id="PS50157"/>
    </source>
</evidence>
<dbReference type="PROSITE" id="PS00028">
    <property type="entry name" value="ZINC_FINGER_C2H2_1"/>
    <property type="match status" value="4"/>
</dbReference>
<evidence type="ECO:0000256" key="3">
    <source>
        <dbReference type="ARBA" id="ARBA00022723"/>
    </source>
</evidence>
<keyword evidence="8" id="KW-0238">DNA-binding</keyword>
<evidence type="ECO:0000256" key="8">
    <source>
        <dbReference type="ARBA" id="ARBA00023125"/>
    </source>
</evidence>
<dbReference type="GO" id="GO:0005634">
    <property type="term" value="C:nucleus"/>
    <property type="evidence" value="ECO:0007669"/>
    <property type="project" value="UniProtKB-SubCell"/>
</dbReference>
<feature type="domain" description="C2H2-type" evidence="13">
    <location>
        <begin position="672"/>
        <end position="699"/>
    </location>
</feature>